<dbReference type="PANTHER" id="PTHR45947">
    <property type="entry name" value="SULFOQUINOVOSYL TRANSFERASE SQD2"/>
    <property type="match status" value="1"/>
</dbReference>
<dbReference type="KEGG" id="muc:MuYL_4826"/>
<protein>
    <submittedName>
        <fullName evidence="2">Glycosyl transferase group 1</fullName>
    </submittedName>
</protein>
<gene>
    <name evidence="2" type="ORF">MuYL_4826</name>
</gene>
<dbReference type="GO" id="GO:0016757">
    <property type="term" value="F:glycosyltransferase activity"/>
    <property type="evidence" value="ECO:0007669"/>
    <property type="project" value="InterPro"/>
</dbReference>
<dbReference type="CDD" id="cd03801">
    <property type="entry name" value="GT4_PimA-like"/>
    <property type="match status" value="1"/>
</dbReference>
<evidence type="ECO:0000259" key="1">
    <source>
        <dbReference type="Pfam" id="PF00534"/>
    </source>
</evidence>
<sequence>MNSTLLVFDSHPVQYRAPIWQAIENQQPGSLHVVYASDCSLRGHSDHGFGKTFAWDEPMLSGYNNTILNCENGVPLSNWQSLTGKGVRNVLKLHKPAAVLLTGLNYKYDLVAYFNALILGIPVWLRCETQDEAMSRTKLKAGVRGLLYRLAYLGIGRFLFIGELNKKHYLTHGVPAKKLSPALYGTVNRFESLNGEMKQALRSNARQDANIPDQKIVIGFSGKFISKKNPAILFQMLDFLPGATLNNISFYFIGSGPLEQQLLDLADEVLKKWGIKTYFAGFVNQSKIAAHYLAIDVFILPSKKMGETWGLVVNEALQAGCSVIVSSAVGSSVNFKPLQRFRIFEDGNAKQLAHRFEELLNLKRDFNWAESALIPYSIEVTAKSIINTLQ</sequence>
<dbReference type="RefSeq" id="WP_094572690.1">
    <property type="nucleotide sequence ID" value="NZ_CP022743.1"/>
</dbReference>
<accession>A0A223P3K0</accession>
<evidence type="ECO:0000313" key="3">
    <source>
        <dbReference type="Proteomes" id="UP000215002"/>
    </source>
</evidence>
<dbReference type="Proteomes" id="UP000215002">
    <property type="component" value="Chromosome"/>
</dbReference>
<organism evidence="2 3">
    <name type="scientific">Mucilaginibacter xinganensis</name>
    <dbReference type="NCBI Taxonomy" id="1234841"/>
    <lineage>
        <taxon>Bacteria</taxon>
        <taxon>Pseudomonadati</taxon>
        <taxon>Bacteroidota</taxon>
        <taxon>Sphingobacteriia</taxon>
        <taxon>Sphingobacteriales</taxon>
        <taxon>Sphingobacteriaceae</taxon>
        <taxon>Mucilaginibacter</taxon>
    </lineage>
</organism>
<name>A0A223P3K0_9SPHI</name>
<keyword evidence="3" id="KW-1185">Reference proteome</keyword>
<dbReference type="InterPro" id="IPR050194">
    <property type="entry name" value="Glycosyltransferase_grp1"/>
</dbReference>
<dbReference type="AlphaFoldDB" id="A0A223P3K0"/>
<dbReference type="SUPFAM" id="SSF53756">
    <property type="entry name" value="UDP-Glycosyltransferase/glycogen phosphorylase"/>
    <property type="match status" value="1"/>
</dbReference>
<feature type="domain" description="Glycosyl transferase family 1" evidence="1">
    <location>
        <begin position="204"/>
        <end position="363"/>
    </location>
</feature>
<proteinExistence type="predicted"/>
<dbReference type="Pfam" id="PF00534">
    <property type="entry name" value="Glycos_transf_1"/>
    <property type="match status" value="1"/>
</dbReference>
<dbReference type="Gene3D" id="3.40.50.2000">
    <property type="entry name" value="Glycogen Phosphorylase B"/>
    <property type="match status" value="1"/>
</dbReference>
<reference evidence="2 3" key="1">
    <citation type="submission" date="2017-08" db="EMBL/GenBank/DDBJ databases">
        <title>Complete genome sequence of Mucilaginibacter sp. strain BJC16-A31.</title>
        <authorList>
            <consortium name="Henan University of Science and Technology"/>
            <person name="You X."/>
        </authorList>
    </citation>
    <scope>NUCLEOTIDE SEQUENCE [LARGE SCALE GENOMIC DNA]</scope>
    <source>
        <strain evidence="2 3">BJC16-A31</strain>
    </source>
</reference>
<dbReference type="InterPro" id="IPR001296">
    <property type="entry name" value="Glyco_trans_1"/>
</dbReference>
<dbReference type="PANTHER" id="PTHR45947:SF3">
    <property type="entry name" value="SULFOQUINOVOSYL TRANSFERASE SQD2"/>
    <property type="match status" value="1"/>
</dbReference>
<dbReference type="OrthoDB" id="9790710at2"/>
<dbReference type="EMBL" id="CP022743">
    <property type="protein sequence ID" value="ASU36709.1"/>
    <property type="molecule type" value="Genomic_DNA"/>
</dbReference>
<keyword evidence="2" id="KW-0808">Transferase</keyword>
<evidence type="ECO:0000313" key="2">
    <source>
        <dbReference type="EMBL" id="ASU36709.1"/>
    </source>
</evidence>